<accession>A0A396HW97</accession>
<comment type="caution">
    <text evidence="2">The sequence shown here is derived from an EMBL/GenBank/DDBJ whole genome shotgun (WGS) entry which is preliminary data.</text>
</comment>
<reference evidence="2" key="1">
    <citation type="journal article" date="2018" name="Nat. Plants">
        <title>Whole-genome landscape of Medicago truncatula symbiotic genes.</title>
        <authorList>
            <person name="Pecrix Y."/>
            <person name="Gamas P."/>
            <person name="Carrere S."/>
        </authorList>
    </citation>
    <scope>NUCLEOTIDE SEQUENCE</scope>
    <source>
        <tissue evidence="2">Leaves</tissue>
    </source>
</reference>
<feature type="region of interest" description="Disordered" evidence="1">
    <location>
        <begin position="30"/>
        <end position="49"/>
    </location>
</feature>
<protein>
    <submittedName>
        <fullName evidence="2">Uncharacterized protein</fullName>
    </submittedName>
</protein>
<dbReference type="Proteomes" id="UP000265566">
    <property type="component" value="Chromosome 5"/>
</dbReference>
<evidence type="ECO:0000313" key="2">
    <source>
        <dbReference type="EMBL" id="RHN57612.1"/>
    </source>
</evidence>
<gene>
    <name evidence="2" type="ORF">MtrunA17_Chr5g0442351</name>
</gene>
<dbReference type="EMBL" id="PSQE01000005">
    <property type="protein sequence ID" value="RHN57612.1"/>
    <property type="molecule type" value="Genomic_DNA"/>
</dbReference>
<dbReference type="AlphaFoldDB" id="A0A396HW97"/>
<organism evidence="2">
    <name type="scientific">Medicago truncatula</name>
    <name type="common">Barrel medic</name>
    <name type="synonym">Medicago tribuloides</name>
    <dbReference type="NCBI Taxonomy" id="3880"/>
    <lineage>
        <taxon>Eukaryota</taxon>
        <taxon>Viridiplantae</taxon>
        <taxon>Streptophyta</taxon>
        <taxon>Embryophyta</taxon>
        <taxon>Tracheophyta</taxon>
        <taxon>Spermatophyta</taxon>
        <taxon>Magnoliopsida</taxon>
        <taxon>eudicotyledons</taxon>
        <taxon>Gunneridae</taxon>
        <taxon>Pentapetalae</taxon>
        <taxon>rosids</taxon>
        <taxon>fabids</taxon>
        <taxon>Fabales</taxon>
        <taxon>Fabaceae</taxon>
        <taxon>Papilionoideae</taxon>
        <taxon>50 kb inversion clade</taxon>
        <taxon>NPAAA clade</taxon>
        <taxon>Hologalegina</taxon>
        <taxon>IRL clade</taxon>
        <taxon>Trifolieae</taxon>
        <taxon>Medicago</taxon>
    </lineage>
</organism>
<dbReference type="Gramene" id="rna33188">
    <property type="protein sequence ID" value="RHN57612.1"/>
    <property type="gene ID" value="gene33188"/>
</dbReference>
<proteinExistence type="predicted"/>
<evidence type="ECO:0000256" key="1">
    <source>
        <dbReference type="SAM" id="MobiDB-lite"/>
    </source>
</evidence>
<name>A0A396HW97_MEDTR</name>
<sequence>MVVLSSMESNLLMRNMGSDLAATQFNNCCTQRKSEGDDDDGDIDIAPAA</sequence>